<dbReference type="AlphaFoldDB" id="A0A4U8YYF8"/>
<proteinExistence type="predicted"/>
<reference evidence="8 9" key="1">
    <citation type="submission" date="2019-03" db="EMBL/GenBank/DDBJ databases">
        <authorList>
            <person name="Nijsse B."/>
        </authorList>
    </citation>
    <scope>NUCLEOTIDE SEQUENCE [LARGE SCALE GENOMIC DNA]</scope>
    <source>
        <strain evidence="8">Desulfoluna butyratoxydans MSL71</strain>
    </source>
</reference>
<name>A0A4U8YYF8_9BACT</name>
<evidence type="ECO:0000256" key="6">
    <source>
        <dbReference type="SAM" id="Phobius"/>
    </source>
</evidence>
<feature type="transmembrane region" description="Helical" evidence="6">
    <location>
        <begin position="230"/>
        <end position="249"/>
    </location>
</feature>
<dbReference type="InterPro" id="IPR011990">
    <property type="entry name" value="TPR-like_helical_dom_sf"/>
</dbReference>
<dbReference type="Pfam" id="PF04932">
    <property type="entry name" value="Wzy_C"/>
    <property type="match status" value="1"/>
</dbReference>
<dbReference type="PANTHER" id="PTHR37422:SF23">
    <property type="entry name" value="TEICHURONIC ACID BIOSYNTHESIS PROTEIN TUAE"/>
    <property type="match status" value="1"/>
</dbReference>
<feature type="transmembrane region" description="Helical" evidence="6">
    <location>
        <begin position="191"/>
        <end position="209"/>
    </location>
</feature>
<dbReference type="EMBL" id="CAADHO010000010">
    <property type="protein sequence ID" value="VFQ46563.1"/>
    <property type="molecule type" value="Genomic_DNA"/>
</dbReference>
<comment type="subcellular location">
    <subcellularLocation>
        <location evidence="1">Membrane</location>
        <topology evidence="1">Multi-pass membrane protein</topology>
    </subcellularLocation>
</comment>
<dbReference type="GO" id="GO:0016020">
    <property type="term" value="C:membrane"/>
    <property type="evidence" value="ECO:0007669"/>
    <property type="project" value="UniProtKB-SubCell"/>
</dbReference>
<evidence type="ECO:0000256" key="1">
    <source>
        <dbReference type="ARBA" id="ARBA00004141"/>
    </source>
</evidence>
<feature type="transmembrane region" description="Helical" evidence="6">
    <location>
        <begin position="58"/>
        <end position="79"/>
    </location>
</feature>
<keyword evidence="4 6" id="KW-0472">Membrane</keyword>
<evidence type="ECO:0000256" key="2">
    <source>
        <dbReference type="ARBA" id="ARBA00022692"/>
    </source>
</evidence>
<gene>
    <name evidence="8" type="ORF">MSL71_42300</name>
</gene>
<feature type="transmembrane region" description="Helical" evidence="6">
    <location>
        <begin position="368"/>
        <end position="393"/>
    </location>
</feature>
<keyword evidence="3 6" id="KW-1133">Transmembrane helix</keyword>
<dbReference type="Proteomes" id="UP000507962">
    <property type="component" value="Unassembled WGS sequence"/>
</dbReference>
<evidence type="ECO:0000313" key="8">
    <source>
        <dbReference type="EMBL" id="VFQ46563.1"/>
    </source>
</evidence>
<dbReference type="Pfam" id="PF14559">
    <property type="entry name" value="TPR_19"/>
    <property type="match status" value="1"/>
</dbReference>
<dbReference type="SMART" id="SM00028">
    <property type="entry name" value="TPR"/>
    <property type="match status" value="2"/>
</dbReference>
<feature type="transmembrane region" description="Helical" evidence="6">
    <location>
        <begin position="283"/>
        <end position="300"/>
    </location>
</feature>
<evidence type="ECO:0000256" key="4">
    <source>
        <dbReference type="ARBA" id="ARBA00023136"/>
    </source>
</evidence>
<dbReference type="GO" id="GO:0016874">
    <property type="term" value="F:ligase activity"/>
    <property type="evidence" value="ECO:0007669"/>
    <property type="project" value="UniProtKB-KW"/>
</dbReference>
<protein>
    <submittedName>
        <fullName evidence="8">O-antigen ligase-related</fullName>
    </submittedName>
</protein>
<evidence type="ECO:0000256" key="3">
    <source>
        <dbReference type="ARBA" id="ARBA00022989"/>
    </source>
</evidence>
<keyword evidence="9" id="KW-1185">Reference proteome</keyword>
<dbReference type="RefSeq" id="WP_180144570.1">
    <property type="nucleotide sequence ID" value="NZ_CAADHO010000010.1"/>
</dbReference>
<feature type="transmembrane region" description="Helical" evidence="6">
    <location>
        <begin position="405"/>
        <end position="424"/>
    </location>
</feature>
<dbReference type="InterPro" id="IPR019734">
    <property type="entry name" value="TPR_rpt"/>
</dbReference>
<dbReference type="Gene3D" id="1.25.40.10">
    <property type="entry name" value="Tetratricopeptide repeat domain"/>
    <property type="match status" value="1"/>
</dbReference>
<dbReference type="InterPro" id="IPR007016">
    <property type="entry name" value="O-antigen_ligase-rel_domated"/>
</dbReference>
<feature type="transmembrane region" description="Helical" evidence="6">
    <location>
        <begin position="255"/>
        <end position="271"/>
    </location>
</feature>
<organism evidence="8 9">
    <name type="scientific">Desulfoluna butyratoxydans</name>
    <dbReference type="NCBI Taxonomy" id="231438"/>
    <lineage>
        <taxon>Bacteria</taxon>
        <taxon>Pseudomonadati</taxon>
        <taxon>Thermodesulfobacteriota</taxon>
        <taxon>Desulfobacteria</taxon>
        <taxon>Desulfobacterales</taxon>
        <taxon>Desulfolunaceae</taxon>
        <taxon>Desulfoluna</taxon>
    </lineage>
</organism>
<dbReference type="InterPro" id="IPR051533">
    <property type="entry name" value="WaaL-like"/>
</dbReference>
<feature type="transmembrane region" description="Helical" evidence="6">
    <location>
        <begin position="142"/>
        <end position="160"/>
    </location>
</feature>
<dbReference type="SUPFAM" id="SSF48452">
    <property type="entry name" value="TPR-like"/>
    <property type="match status" value="1"/>
</dbReference>
<accession>A0A4U8YYF8</accession>
<evidence type="ECO:0000313" key="9">
    <source>
        <dbReference type="Proteomes" id="UP000507962"/>
    </source>
</evidence>
<evidence type="ECO:0000256" key="5">
    <source>
        <dbReference type="PROSITE-ProRule" id="PRU00339"/>
    </source>
</evidence>
<feature type="repeat" description="TPR" evidence="5">
    <location>
        <begin position="734"/>
        <end position="767"/>
    </location>
</feature>
<feature type="transmembrane region" description="Helical" evidence="6">
    <location>
        <begin position="117"/>
        <end position="135"/>
    </location>
</feature>
<feature type="transmembrane region" description="Helical" evidence="6">
    <location>
        <begin position="430"/>
        <end position="451"/>
    </location>
</feature>
<keyword evidence="2 6" id="KW-0812">Transmembrane</keyword>
<feature type="transmembrane region" description="Helical" evidence="6">
    <location>
        <begin position="472"/>
        <end position="490"/>
    </location>
</feature>
<keyword evidence="8" id="KW-0436">Ligase</keyword>
<dbReference type="PROSITE" id="PS50005">
    <property type="entry name" value="TPR"/>
    <property type="match status" value="1"/>
</dbReference>
<dbReference type="PANTHER" id="PTHR37422">
    <property type="entry name" value="TEICHURONIC ACID BIOSYNTHESIS PROTEIN TUAE"/>
    <property type="match status" value="1"/>
</dbReference>
<keyword evidence="5" id="KW-0802">TPR repeat</keyword>
<sequence>MLSFSYLIFLFLLIFSPLAFGARDPWALSVIEWGCALGALLYLGVTKGKKKLYRVPGLLPLGLFAGWLLFQAVPLPVALVKWLSPATHAIYRESLGPLYEVRWIPLSVDPGKTLAESFRFSAYLLFYWWAVQLLADRTKLKKTVLVVAGLAGCMAVYAIVETLFTNGKIYGFYAGPANNTHVGPYVYHNHYSGFMGMVLPMVLGLYLYYRPQVRYGSWRERVVEFWNGAAGHLHLLLGFTAVLMGTSVFLSLSRGGIISLCLSMICLIGFFSLRKGGSRRKRFVSLAVLLMFLSVSWFGWEPVVERFGRAFNEEGELVNTRFSIWDDTHGMVNDFFLAGTGLGSFGAIYPSYRSLGGHKFVSHAHNDYVELLACGGVIGSLLVACFVVALFRATWIMYRSRRDPYAHCLYLGAFAGLLAIFFHSVVDFNFYNNANGLFFFFMCSLAVAASHTRIRGRQETFLTESPLVQKRAVWFTAVIFLGLVSVYQGGLLRASSLFNRVEGTVIEEDTSDEEVEGVIVALGRATLLAPMESLYPFALARTFAFYGQDKAFEEQLKRALWLCPVTSSVLQYTARYLCRKNQVALGRHYFEMAIAHDTANPERRKMFAGWLLGRGETEEAVAHMKQAMLLNTSRQNIKGCVSLLLYHGVSKEAVYAMLPERIYPRFVFADTMRAFGDHDLAREVTVRALDYLDTEDSLRPWFFTRVYWVYMKEKDYDMALSVLQKASQYFPDHAKIRLLIGDTYVKMGIPYRAVEEYERVLIVDPDNRRATAGLKRLSSYL</sequence>
<feature type="domain" description="O-antigen ligase-related" evidence="7">
    <location>
        <begin position="239"/>
        <end position="383"/>
    </location>
</feature>
<feature type="transmembrane region" description="Helical" evidence="6">
    <location>
        <begin position="31"/>
        <end position="46"/>
    </location>
</feature>
<evidence type="ECO:0000259" key="7">
    <source>
        <dbReference type="Pfam" id="PF04932"/>
    </source>
</evidence>